<reference evidence="3" key="1">
    <citation type="submission" date="2020-06" db="EMBL/GenBank/DDBJ databases">
        <title>Unique genomic features of the anaerobic methanotrophic archaea.</title>
        <authorList>
            <person name="Chadwick G.L."/>
            <person name="Skennerton C.T."/>
            <person name="Laso-Perez R."/>
            <person name="Leu A.O."/>
            <person name="Speth D.R."/>
            <person name="Yu H."/>
            <person name="Morgan-Lang C."/>
            <person name="Hatzenpichler R."/>
            <person name="Goudeau D."/>
            <person name="Malmstrom R."/>
            <person name="Brazelton W.J."/>
            <person name="Woyke T."/>
            <person name="Hallam S.J."/>
            <person name="Tyson G.W."/>
            <person name="Wegener G."/>
            <person name="Boetius A."/>
            <person name="Orphan V."/>
        </authorList>
    </citation>
    <scope>NUCLEOTIDE SEQUENCE</scope>
</reference>
<dbReference type="PANTHER" id="PTHR43228:SF1">
    <property type="entry name" value="TWO-COMPONENT RESPONSE REGULATOR ARR22"/>
    <property type="match status" value="1"/>
</dbReference>
<gene>
    <name evidence="3" type="primary">cheY</name>
    <name evidence="3" type="ORF">JMICBFOL_00022</name>
</gene>
<sequence>MQKKRILIVEDAAYMRDMLSEMLEQAERSYEVVGFAVNGKEAVEKYKELKPDLVTMDLVMEVMDGVQAIREIKKDDPNALIIAISALGTPEQKKAALDAGAGEYLWKPFTIKNLFDALEKLLRKREDERGSAT</sequence>
<dbReference type="GO" id="GO:0000160">
    <property type="term" value="P:phosphorelay signal transduction system"/>
    <property type="evidence" value="ECO:0007669"/>
    <property type="project" value="InterPro"/>
</dbReference>
<proteinExistence type="predicted"/>
<keyword evidence="1" id="KW-0597">Phosphoprotein</keyword>
<organism evidence="3">
    <name type="scientific">Candidatus Methanophagaceae archaeon ANME-1 ERB6</name>
    <dbReference type="NCBI Taxonomy" id="2759912"/>
    <lineage>
        <taxon>Archaea</taxon>
        <taxon>Methanobacteriati</taxon>
        <taxon>Methanobacteriota</taxon>
        <taxon>Stenosarchaea group</taxon>
        <taxon>Methanomicrobia</taxon>
        <taxon>Candidatus Methanophagales</taxon>
        <taxon>Candidatus Methanophagaceae</taxon>
    </lineage>
</organism>
<evidence type="ECO:0000259" key="2">
    <source>
        <dbReference type="PROSITE" id="PS50110"/>
    </source>
</evidence>
<dbReference type="Pfam" id="PF00072">
    <property type="entry name" value="Response_reg"/>
    <property type="match status" value="1"/>
</dbReference>
<dbReference type="InterPro" id="IPR001789">
    <property type="entry name" value="Sig_transdc_resp-reg_receiver"/>
</dbReference>
<evidence type="ECO:0000256" key="1">
    <source>
        <dbReference type="PROSITE-ProRule" id="PRU00169"/>
    </source>
</evidence>
<dbReference type="Gene3D" id="3.40.50.2300">
    <property type="match status" value="1"/>
</dbReference>
<dbReference type="InterPro" id="IPR052048">
    <property type="entry name" value="ST_Response_Regulator"/>
</dbReference>
<dbReference type="SMART" id="SM00448">
    <property type="entry name" value="REC"/>
    <property type="match status" value="1"/>
</dbReference>
<evidence type="ECO:0000313" key="3">
    <source>
        <dbReference type="EMBL" id="QNO53773.1"/>
    </source>
</evidence>
<dbReference type="PROSITE" id="PS50110">
    <property type="entry name" value="RESPONSE_REGULATORY"/>
    <property type="match status" value="1"/>
</dbReference>
<feature type="domain" description="Response regulatory" evidence="2">
    <location>
        <begin position="5"/>
        <end position="122"/>
    </location>
</feature>
<dbReference type="EMBL" id="MT631550">
    <property type="protein sequence ID" value="QNO53773.1"/>
    <property type="molecule type" value="Genomic_DNA"/>
</dbReference>
<accession>A0A7G9Z0I9</accession>
<name>A0A7G9Z0I9_9EURY</name>
<protein>
    <submittedName>
        <fullName evidence="3">Chemotaxis protein CheY</fullName>
    </submittedName>
</protein>
<dbReference type="SUPFAM" id="SSF52172">
    <property type="entry name" value="CheY-like"/>
    <property type="match status" value="1"/>
</dbReference>
<dbReference type="InterPro" id="IPR011006">
    <property type="entry name" value="CheY-like_superfamily"/>
</dbReference>
<dbReference type="AlphaFoldDB" id="A0A7G9Z0I9"/>
<feature type="modified residue" description="4-aspartylphosphate" evidence="1">
    <location>
        <position position="57"/>
    </location>
</feature>
<dbReference type="PANTHER" id="PTHR43228">
    <property type="entry name" value="TWO-COMPONENT RESPONSE REGULATOR"/>
    <property type="match status" value="1"/>
</dbReference>